<dbReference type="EMBL" id="JWZX01003307">
    <property type="protein sequence ID" value="KOO22130.1"/>
    <property type="molecule type" value="Genomic_DNA"/>
</dbReference>
<dbReference type="AlphaFoldDB" id="A0A0M0J6P8"/>
<organism evidence="1 2">
    <name type="scientific">Chrysochromulina tobinii</name>
    <dbReference type="NCBI Taxonomy" id="1460289"/>
    <lineage>
        <taxon>Eukaryota</taxon>
        <taxon>Haptista</taxon>
        <taxon>Haptophyta</taxon>
        <taxon>Prymnesiophyceae</taxon>
        <taxon>Prymnesiales</taxon>
        <taxon>Chrysochromulinaceae</taxon>
        <taxon>Chrysochromulina</taxon>
    </lineage>
</organism>
<gene>
    <name evidence="1" type="ORF">Ctob_005499</name>
</gene>
<dbReference type="Proteomes" id="UP000037460">
    <property type="component" value="Unassembled WGS sequence"/>
</dbReference>
<reference evidence="2" key="1">
    <citation type="journal article" date="2015" name="PLoS Genet.">
        <title>Genome Sequence and Transcriptome Analyses of Chrysochromulina tobin: Metabolic Tools for Enhanced Algal Fitness in the Prominent Order Prymnesiales (Haptophyceae).</title>
        <authorList>
            <person name="Hovde B.T."/>
            <person name="Deodato C.R."/>
            <person name="Hunsperger H.M."/>
            <person name="Ryken S.A."/>
            <person name="Yost W."/>
            <person name="Jha R.K."/>
            <person name="Patterson J."/>
            <person name="Monnat R.J. Jr."/>
            <person name="Barlow S.B."/>
            <person name="Starkenburg S.R."/>
            <person name="Cattolico R.A."/>
        </authorList>
    </citation>
    <scope>NUCLEOTIDE SEQUENCE</scope>
    <source>
        <strain evidence="2">CCMP291</strain>
    </source>
</reference>
<sequence length="136" mass="15329">MPLDVFSVADGQIFTEGINSVANIKEQWWTNYLDRRNLKLGIAIGANPPKDPVIVPEMPRLALGKAAARPVTGEYKVTSTQREFDERSATSELRDWMRETGYFAKRPYHIKGMPTYYGRSLHSSSSDGTDFSSRRG</sequence>
<protein>
    <submittedName>
        <fullName evidence="1">Uncharacterized protein</fullName>
    </submittedName>
</protein>
<accession>A0A0M0J6P8</accession>
<proteinExistence type="predicted"/>
<evidence type="ECO:0000313" key="2">
    <source>
        <dbReference type="Proteomes" id="UP000037460"/>
    </source>
</evidence>
<name>A0A0M0J6P8_9EUKA</name>
<keyword evidence="2" id="KW-1185">Reference proteome</keyword>
<evidence type="ECO:0000313" key="1">
    <source>
        <dbReference type="EMBL" id="KOO22130.1"/>
    </source>
</evidence>
<comment type="caution">
    <text evidence="1">The sequence shown here is derived from an EMBL/GenBank/DDBJ whole genome shotgun (WGS) entry which is preliminary data.</text>
</comment>